<dbReference type="SUPFAM" id="SSF51695">
    <property type="entry name" value="PLC-like phosphodiesterases"/>
    <property type="match status" value="1"/>
</dbReference>
<dbReference type="EMBL" id="QLMC01000016">
    <property type="protein sequence ID" value="RAJ90033.1"/>
    <property type="molecule type" value="Genomic_DNA"/>
</dbReference>
<dbReference type="RefSeq" id="WP_211325386.1">
    <property type="nucleotide sequence ID" value="NZ_QLMC01000016.1"/>
</dbReference>
<feature type="chain" id="PRO_5016378526" evidence="1">
    <location>
        <begin position="21"/>
        <end position="279"/>
    </location>
</feature>
<reference evidence="3 4" key="1">
    <citation type="submission" date="2018-06" db="EMBL/GenBank/DDBJ databases">
        <title>Genomic Encyclopedia of Archaeal and Bacterial Type Strains, Phase II (KMG-II): from individual species to whole genera.</title>
        <authorList>
            <person name="Goeker M."/>
        </authorList>
    </citation>
    <scope>NUCLEOTIDE SEQUENCE [LARGE SCALE GENOMIC DNA]</scope>
    <source>
        <strain evidence="3 4">DSM 21851</strain>
    </source>
</reference>
<dbReference type="AlphaFoldDB" id="A0A327WIZ0"/>
<feature type="signal peptide" evidence="1">
    <location>
        <begin position="1"/>
        <end position="20"/>
    </location>
</feature>
<keyword evidence="1" id="KW-0732">Signal</keyword>
<dbReference type="PROSITE" id="PS51704">
    <property type="entry name" value="GP_PDE"/>
    <property type="match status" value="1"/>
</dbReference>
<dbReference type="Gene3D" id="3.20.20.190">
    <property type="entry name" value="Phosphatidylinositol (PI) phosphodiesterase"/>
    <property type="match status" value="1"/>
</dbReference>
<protein>
    <submittedName>
        <fullName evidence="3">Glycerophosphoryl diester phosphodiesterase</fullName>
    </submittedName>
</protein>
<dbReference type="GO" id="GO:0008081">
    <property type="term" value="F:phosphoric diester hydrolase activity"/>
    <property type="evidence" value="ECO:0007669"/>
    <property type="project" value="InterPro"/>
</dbReference>
<organism evidence="3 4">
    <name type="scientific">Larkinella arboricola</name>
    <dbReference type="NCBI Taxonomy" id="643671"/>
    <lineage>
        <taxon>Bacteria</taxon>
        <taxon>Pseudomonadati</taxon>
        <taxon>Bacteroidota</taxon>
        <taxon>Cytophagia</taxon>
        <taxon>Cytophagales</taxon>
        <taxon>Spirosomataceae</taxon>
        <taxon>Larkinella</taxon>
    </lineage>
</organism>
<dbReference type="PANTHER" id="PTHR46211">
    <property type="entry name" value="GLYCEROPHOSPHORYL DIESTER PHOSPHODIESTERASE"/>
    <property type="match status" value="1"/>
</dbReference>
<feature type="domain" description="GP-PDE" evidence="2">
    <location>
        <begin position="32"/>
        <end position="267"/>
    </location>
</feature>
<evidence type="ECO:0000256" key="1">
    <source>
        <dbReference type="SAM" id="SignalP"/>
    </source>
</evidence>
<accession>A0A327WIZ0</accession>
<dbReference type="PANTHER" id="PTHR46211:SF1">
    <property type="entry name" value="GLYCEROPHOSPHODIESTER PHOSPHODIESTERASE, CYTOPLASMIC"/>
    <property type="match status" value="1"/>
</dbReference>
<evidence type="ECO:0000313" key="3">
    <source>
        <dbReference type="EMBL" id="RAJ90033.1"/>
    </source>
</evidence>
<name>A0A327WIZ0_LARAB</name>
<evidence type="ECO:0000313" key="4">
    <source>
        <dbReference type="Proteomes" id="UP000248790"/>
    </source>
</evidence>
<keyword evidence="4" id="KW-1185">Reference proteome</keyword>
<gene>
    <name evidence="3" type="ORF">LX87_05559</name>
</gene>
<dbReference type="InterPro" id="IPR030395">
    <property type="entry name" value="GP_PDE_dom"/>
</dbReference>
<dbReference type="Proteomes" id="UP000248790">
    <property type="component" value="Unassembled WGS sequence"/>
</dbReference>
<dbReference type="GO" id="GO:0006629">
    <property type="term" value="P:lipid metabolic process"/>
    <property type="evidence" value="ECO:0007669"/>
    <property type="project" value="InterPro"/>
</dbReference>
<dbReference type="Pfam" id="PF03009">
    <property type="entry name" value="GDPD"/>
    <property type="match status" value="1"/>
</dbReference>
<evidence type="ECO:0000259" key="2">
    <source>
        <dbReference type="PROSITE" id="PS51704"/>
    </source>
</evidence>
<dbReference type="InterPro" id="IPR017946">
    <property type="entry name" value="PLC-like_Pdiesterase_TIM-brl"/>
</dbReference>
<proteinExistence type="predicted"/>
<comment type="caution">
    <text evidence="3">The sequence shown here is derived from an EMBL/GenBank/DDBJ whole genome shotgun (WGS) entry which is preliminary data.</text>
</comment>
<sequence length="279" mass="30898">MNTLRITFYTLLLSFLAAVAVGQPGAVKLPERGLCAHRGCMDTHPENTLPAFRRAIELGAQMIEFDVQLTKDGQLVIMHDETVDRTTNGHGKVSELTLAELRQLDAGVRKDARFAGTRIPTFEETLAIMPRNVWLNCHLKGDEAVGKAAAARLVRSGRLHQAFLACGEAAASGARQVRPDILICNSENRYRKDTRKYVDATIAMRANFIQLLKADGENRTDVMALLRKNGIQINYFYAMQPDELLQLLESGVDFVLVNNLADFQQAAKQASITPVSPVY</sequence>